<protein>
    <submittedName>
        <fullName evidence="2">Cobyrinic acid a,c-diamide synthase</fullName>
    </submittedName>
</protein>
<dbReference type="PANTHER" id="PTHR13696">
    <property type="entry name" value="P-LOOP CONTAINING NUCLEOSIDE TRIPHOSPHATE HYDROLASE"/>
    <property type="match status" value="1"/>
</dbReference>
<dbReference type="Pfam" id="PF13614">
    <property type="entry name" value="AAA_31"/>
    <property type="match status" value="1"/>
</dbReference>
<evidence type="ECO:0000313" key="2">
    <source>
        <dbReference type="EMBL" id="PKZ63617.1"/>
    </source>
</evidence>
<dbReference type="CDD" id="cd02042">
    <property type="entry name" value="ParAB_family"/>
    <property type="match status" value="1"/>
</dbReference>
<dbReference type="PANTHER" id="PTHR13696:SF52">
    <property type="entry name" value="PARA FAMILY PROTEIN CT_582"/>
    <property type="match status" value="1"/>
</dbReference>
<evidence type="ECO:0000259" key="1">
    <source>
        <dbReference type="Pfam" id="PF13614"/>
    </source>
</evidence>
<feature type="domain" description="AAA" evidence="1">
    <location>
        <begin position="13"/>
        <end position="186"/>
    </location>
</feature>
<organism evidence="2 3">
    <name type="scientific">Gordonia terrae</name>
    <dbReference type="NCBI Taxonomy" id="2055"/>
    <lineage>
        <taxon>Bacteria</taxon>
        <taxon>Bacillati</taxon>
        <taxon>Actinomycetota</taxon>
        <taxon>Actinomycetes</taxon>
        <taxon>Mycobacteriales</taxon>
        <taxon>Gordoniaceae</taxon>
        <taxon>Gordonia</taxon>
    </lineage>
</organism>
<reference evidence="2 3" key="1">
    <citation type="submission" date="2017-12" db="EMBL/GenBank/DDBJ databases">
        <title>Phylogenetic diversity of female urinary microbiome.</title>
        <authorList>
            <person name="Thomas-White K."/>
            <person name="Wolfe A.J."/>
        </authorList>
    </citation>
    <scope>NUCLEOTIDE SEQUENCE [LARGE SCALE GENOMIC DNA]</scope>
    <source>
        <strain evidence="2 3">UMB0777</strain>
    </source>
</reference>
<name>A0A2I1R3A3_9ACTN</name>
<comment type="caution">
    <text evidence="2">The sequence shown here is derived from an EMBL/GenBank/DDBJ whole genome shotgun (WGS) entry which is preliminary data.</text>
</comment>
<dbReference type="EMBL" id="PKJC01000023">
    <property type="protein sequence ID" value="PKZ63617.1"/>
    <property type="molecule type" value="Genomic_DNA"/>
</dbReference>
<proteinExistence type="predicted"/>
<dbReference type="InterPro" id="IPR050678">
    <property type="entry name" value="DNA_Partitioning_ATPase"/>
</dbReference>
<dbReference type="Gene3D" id="3.40.50.300">
    <property type="entry name" value="P-loop containing nucleotide triphosphate hydrolases"/>
    <property type="match status" value="1"/>
</dbReference>
<accession>A0A2I1R3A3</accession>
<dbReference type="InterPro" id="IPR027417">
    <property type="entry name" value="P-loop_NTPase"/>
</dbReference>
<dbReference type="Proteomes" id="UP000234662">
    <property type="component" value="Unassembled WGS sequence"/>
</dbReference>
<sequence length="264" mass="28451">MGDDARQDQPRKYAIANQKGGVGKTATVLGLASAAAVQGRNVLVVDMDPQGNATTGLGVEVTDEMSTTYNLMSATATGVAADAVIATPWERVDLIPANEYLANIESDGANDLIFRLDIAFEGVDLSDYDLVLFDCPPSLGKLLFAVLCAADGLIAVTEATKDGVNGVTRLEETFQNVRRRPNPNLEFHKIVVSKRKNNGEQNFREDELRSAYGPLVASTVIPELAARQDAHSMAMPIHQFRGGKSLALQVAYSDLLNEIQEDTK</sequence>
<gene>
    <name evidence="2" type="ORF">CYJ73_21195</name>
</gene>
<dbReference type="SUPFAM" id="SSF52540">
    <property type="entry name" value="P-loop containing nucleoside triphosphate hydrolases"/>
    <property type="match status" value="1"/>
</dbReference>
<dbReference type="RefSeq" id="WP_101822163.1">
    <property type="nucleotide sequence ID" value="NZ_PKJC01000023.1"/>
</dbReference>
<evidence type="ECO:0000313" key="3">
    <source>
        <dbReference type="Proteomes" id="UP000234662"/>
    </source>
</evidence>
<dbReference type="AlphaFoldDB" id="A0A2I1R3A3"/>
<dbReference type="InterPro" id="IPR025669">
    <property type="entry name" value="AAA_dom"/>
</dbReference>